<dbReference type="Proteomes" id="UP000596661">
    <property type="component" value="Chromosome 2"/>
</dbReference>
<evidence type="ECO:0000256" key="3">
    <source>
        <dbReference type="ARBA" id="ARBA00023015"/>
    </source>
</evidence>
<proteinExistence type="predicted"/>
<dbReference type="Pfam" id="PF04844">
    <property type="entry name" value="Ovate"/>
    <property type="match status" value="1"/>
</dbReference>
<evidence type="ECO:0000256" key="4">
    <source>
        <dbReference type="ARBA" id="ARBA00023163"/>
    </source>
</evidence>
<reference evidence="8" key="2">
    <citation type="submission" date="2021-03" db="UniProtKB">
        <authorList>
            <consortium name="EnsemblPlants"/>
        </authorList>
    </citation>
    <scope>IDENTIFICATION</scope>
</reference>
<dbReference type="PROSITE" id="PS51754">
    <property type="entry name" value="OVATE"/>
    <property type="match status" value="1"/>
</dbReference>
<protein>
    <recommendedName>
        <fullName evidence="6">Transcription repressor</fullName>
    </recommendedName>
    <alternativeName>
        <fullName evidence="6">Ovate family protein</fullName>
    </alternativeName>
</protein>
<dbReference type="InterPro" id="IPR006458">
    <property type="entry name" value="Ovate_C"/>
</dbReference>
<reference evidence="8" key="1">
    <citation type="submission" date="2018-11" db="EMBL/GenBank/DDBJ databases">
        <authorList>
            <person name="Grassa J C."/>
        </authorList>
    </citation>
    <scope>NUCLEOTIDE SEQUENCE [LARGE SCALE GENOMIC DNA]</scope>
</reference>
<name>A0A803NZX5_CANSA</name>
<dbReference type="PANTHER" id="PTHR33057">
    <property type="entry name" value="TRANSCRIPTION REPRESSOR OFP7-RELATED"/>
    <property type="match status" value="1"/>
</dbReference>
<comment type="function">
    <text evidence="6">Transcriptional repressor that regulates multiple aspects of plant growth and development.</text>
</comment>
<dbReference type="EnsemblPlants" id="evm.model.02.3071">
    <property type="protein sequence ID" value="cds.evm.model.02.3071"/>
    <property type="gene ID" value="evm.TU.02.3071"/>
</dbReference>
<keyword evidence="4 6" id="KW-0804">Transcription</keyword>
<sequence length="135" mass="15948">MSFCLNLLAYYFRISVGPTDSSDEWVRLPDQCVAVLANSANPCDDFRRSMKEMVEEHFRRRKKVEWSFMEELLFCYLKLNDKRSYKYILSAFVDLIVDLRGDVEPAPSRSRKVVMNPLRNKLEKKTQRERGKSVT</sequence>
<dbReference type="AlphaFoldDB" id="A0A803NZX5"/>
<dbReference type="GO" id="GO:0005634">
    <property type="term" value="C:nucleus"/>
    <property type="evidence" value="ECO:0007669"/>
    <property type="project" value="UniProtKB-SubCell"/>
</dbReference>
<keyword evidence="2 6" id="KW-0678">Repressor</keyword>
<evidence type="ECO:0000256" key="2">
    <source>
        <dbReference type="ARBA" id="ARBA00022491"/>
    </source>
</evidence>
<keyword evidence="3 6" id="KW-0805">Transcription regulation</keyword>
<evidence type="ECO:0000259" key="7">
    <source>
        <dbReference type="PROSITE" id="PS51754"/>
    </source>
</evidence>
<organism evidence="8 9">
    <name type="scientific">Cannabis sativa</name>
    <name type="common">Hemp</name>
    <name type="synonym">Marijuana</name>
    <dbReference type="NCBI Taxonomy" id="3483"/>
    <lineage>
        <taxon>Eukaryota</taxon>
        <taxon>Viridiplantae</taxon>
        <taxon>Streptophyta</taxon>
        <taxon>Embryophyta</taxon>
        <taxon>Tracheophyta</taxon>
        <taxon>Spermatophyta</taxon>
        <taxon>Magnoliopsida</taxon>
        <taxon>eudicotyledons</taxon>
        <taxon>Gunneridae</taxon>
        <taxon>Pentapetalae</taxon>
        <taxon>rosids</taxon>
        <taxon>fabids</taxon>
        <taxon>Rosales</taxon>
        <taxon>Cannabaceae</taxon>
        <taxon>Cannabis</taxon>
    </lineage>
</organism>
<evidence type="ECO:0000256" key="5">
    <source>
        <dbReference type="ARBA" id="ARBA00023242"/>
    </source>
</evidence>
<keyword evidence="5 6" id="KW-0539">Nucleus</keyword>
<comment type="subcellular location">
    <subcellularLocation>
        <location evidence="1 6">Nucleus</location>
    </subcellularLocation>
</comment>
<evidence type="ECO:0000313" key="9">
    <source>
        <dbReference type="Proteomes" id="UP000596661"/>
    </source>
</evidence>
<evidence type="ECO:0000256" key="6">
    <source>
        <dbReference type="RuleBase" id="RU367028"/>
    </source>
</evidence>
<evidence type="ECO:0000256" key="1">
    <source>
        <dbReference type="ARBA" id="ARBA00004123"/>
    </source>
</evidence>
<dbReference type="GO" id="GO:0045892">
    <property type="term" value="P:negative regulation of DNA-templated transcription"/>
    <property type="evidence" value="ECO:0007669"/>
    <property type="project" value="UniProtKB-UniRule"/>
</dbReference>
<feature type="domain" description="OVATE" evidence="7">
    <location>
        <begin position="35"/>
        <end position="98"/>
    </location>
</feature>
<dbReference type="Gramene" id="evm.model.02.3071">
    <property type="protein sequence ID" value="cds.evm.model.02.3071"/>
    <property type="gene ID" value="evm.TU.02.3071"/>
</dbReference>
<keyword evidence="9" id="KW-1185">Reference proteome</keyword>
<dbReference type="PANTHER" id="PTHR33057:SF117">
    <property type="entry name" value="TRANSCRIPTION REPRESSOR OFP14"/>
    <property type="match status" value="1"/>
</dbReference>
<evidence type="ECO:0000313" key="8">
    <source>
        <dbReference type="EnsemblPlants" id="cds.evm.model.02.3071"/>
    </source>
</evidence>
<dbReference type="NCBIfam" id="TIGR01568">
    <property type="entry name" value="A_thal_3678"/>
    <property type="match status" value="1"/>
</dbReference>
<dbReference type="InterPro" id="IPR038933">
    <property type="entry name" value="Ovate"/>
</dbReference>
<dbReference type="EMBL" id="UZAU01000244">
    <property type="status" value="NOT_ANNOTATED_CDS"/>
    <property type="molecule type" value="Genomic_DNA"/>
</dbReference>
<accession>A0A803NZX5</accession>